<evidence type="ECO:0000259" key="8">
    <source>
        <dbReference type="Pfam" id="PF05375"/>
    </source>
</evidence>
<keyword evidence="7" id="KW-0732">Signal</keyword>
<dbReference type="SUPFAM" id="SSF57283">
    <property type="entry name" value="PMP inhibitors"/>
    <property type="match status" value="1"/>
</dbReference>
<accession>A0A224Y2F8</accession>
<protein>
    <submittedName>
        <fullName evidence="9">Putative secreted protein</fullName>
    </submittedName>
</protein>
<feature type="domain" description="Pacifastin" evidence="8">
    <location>
        <begin position="45"/>
        <end position="83"/>
    </location>
</feature>
<dbReference type="GO" id="GO:0005576">
    <property type="term" value="C:extracellular region"/>
    <property type="evidence" value="ECO:0007669"/>
    <property type="project" value="UniProtKB-SubCell"/>
</dbReference>
<dbReference type="Pfam" id="PF05375">
    <property type="entry name" value="Pacifastin_I"/>
    <property type="match status" value="1"/>
</dbReference>
<name>A0A224Y2F8_9HEMI</name>
<evidence type="ECO:0000256" key="3">
    <source>
        <dbReference type="ARBA" id="ARBA00022690"/>
    </source>
</evidence>
<evidence type="ECO:0000256" key="6">
    <source>
        <dbReference type="ARBA" id="ARBA00029459"/>
    </source>
</evidence>
<dbReference type="EMBL" id="GFTR01001204">
    <property type="protein sequence ID" value="JAW15222.1"/>
    <property type="molecule type" value="Transcribed_RNA"/>
</dbReference>
<comment type="subcellular location">
    <subcellularLocation>
        <location evidence="1">Secreted</location>
    </subcellularLocation>
</comment>
<evidence type="ECO:0000256" key="2">
    <source>
        <dbReference type="ARBA" id="ARBA00022525"/>
    </source>
</evidence>
<feature type="chain" id="PRO_5013144077" evidence="7">
    <location>
        <begin position="20"/>
        <end position="89"/>
    </location>
</feature>
<reference evidence="9" key="1">
    <citation type="journal article" date="2018" name="PLoS Negl. Trop. Dis.">
        <title>An insight into the salivary gland and fat body transcriptome of Panstrongylus lignarius (Hemiptera: Heteroptera), the main vector of Chagas disease in Peru.</title>
        <authorList>
            <person name="Nevoa J.C."/>
            <person name="Mendes M.T."/>
            <person name="da Silva M.V."/>
            <person name="Soares S.C."/>
            <person name="Oliveira C.J.F."/>
            <person name="Ribeiro J.M.C."/>
        </authorList>
    </citation>
    <scope>NUCLEOTIDE SEQUENCE</scope>
</reference>
<organism evidence="9">
    <name type="scientific">Panstrongylus lignarius</name>
    <dbReference type="NCBI Taxonomy" id="156445"/>
    <lineage>
        <taxon>Eukaryota</taxon>
        <taxon>Metazoa</taxon>
        <taxon>Ecdysozoa</taxon>
        <taxon>Arthropoda</taxon>
        <taxon>Hexapoda</taxon>
        <taxon>Insecta</taxon>
        <taxon>Pterygota</taxon>
        <taxon>Neoptera</taxon>
        <taxon>Paraneoptera</taxon>
        <taxon>Hemiptera</taxon>
        <taxon>Heteroptera</taxon>
        <taxon>Panheteroptera</taxon>
        <taxon>Cimicomorpha</taxon>
        <taxon>Reduviidae</taxon>
        <taxon>Triatominae</taxon>
        <taxon>Panstrongylus</taxon>
    </lineage>
</organism>
<keyword evidence="5" id="KW-1015">Disulfide bond</keyword>
<sequence length="89" mass="9847">MAELLSILVGLLLITLVTGSKQNNSWQCIKYLKLTFYGKIGGAKHCKPGTRVPADDGCNTCVCLAKNMLVSCTLRDCSDLPKKRHRKKH</sequence>
<dbReference type="GO" id="GO:0004867">
    <property type="term" value="F:serine-type endopeptidase inhibitor activity"/>
    <property type="evidence" value="ECO:0007669"/>
    <property type="project" value="UniProtKB-KW"/>
</dbReference>
<dbReference type="AlphaFoldDB" id="A0A224Y2F8"/>
<dbReference type="InterPro" id="IPR036201">
    <property type="entry name" value="Pacifastin_dom_sf"/>
</dbReference>
<evidence type="ECO:0000313" key="9">
    <source>
        <dbReference type="EMBL" id="JAW15222.1"/>
    </source>
</evidence>
<feature type="signal peptide" evidence="7">
    <location>
        <begin position="1"/>
        <end position="19"/>
    </location>
</feature>
<keyword evidence="2" id="KW-0964">Secreted</keyword>
<evidence type="ECO:0000256" key="1">
    <source>
        <dbReference type="ARBA" id="ARBA00004613"/>
    </source>
</evidence>
<keyword evidence="4" id="KW-0722">Serine protease inhibitor</keyword>
<evidence type="ECO:0000256" key="4">
    <source>
        <dbReference type="ARBA" id="ARBA00022900"/>
    </source>
</evidence>
<keyword evidence="3" id="KW-0646">Protease inhibitor</keyword>
<evidence type="ECO:0000256" key="5">
    <source>
        <dbReference type="ARBA" id="ARBA00023157"/>
    </source>
</evidence>
<dbReference type="InterPro" id="IPR008037">
    <property type="entry name" value="Pacifastin_dom"/>
</dbReference>
<comment type="similarity">
    <text evidence="6">Belongs to the protease inhibitor I19 family.</text>
</comment>
<proteinExistence type="inferred from homology"/>
<evidence type="ECO:0000256" key="7">
    <source>
        <dbReference type="SAM" id="SignalP"/>
    </source>
</evidence>